<dbReference type="AlphaFoldDB" id="A0A8D0R4E7"/>
<dbReference type="Ensembl" id="ENSSSCT00025025337.1">
    <property type="protein sequence ID" value="ENSSSCP00025010703.1"/>
    <property type="gene ID" value="ENSSSCG00025018695.1"/>
</dbReference>
<proteinExistence type="predicted"/>
<organism evidence="1 2">
    <name type="scientific">Sus scrofa</name>
    <name type="common">Pig</name>
    <dbReference type="NCBI Taxonomy" id="9823"/>
    <lineage>
        <taxon>Eukaryota</taxon>
        <taxon>Metazoa</taxon>
        <taxon>Chordata</taxon>
        <taxon>Craniata</taxon>
        <taxon>Vertebrata</taxon>
        <taxon>Euteleostomi</taxon>
        <taxon>Mammalia</taxon>
        <taxon>Eutheria</taxon>
        <taxon>Laurasiatheria</taxon>
        <taxon>Artiodactyla</taxon>
        <taxon>Suina</taxon>
        <taxon>Suidae</taxon>
        <taxon>Sus</taxon>
    </lineage>
</organism>
<protein>
    <submittedName>
        <fullName evidence="1">Uncharacterized protein</fullName>
    </submittedName>
</protein>
<name>A0A8D0R4E7_PIG</name>
<dbReference type="Proteomes" id="UP000694727">
    <property type="component" value="Unplaced"/>
</dbReference>
<sequence>MQTQRYHFTSVRMVIIKKSINNKCWRGCGERGTLLHCWWECKLVKPLRRTVWRFLKKLKIELPYNLAIPFLGILPRQNYNSERCGQAIRHSRGNYIQSPRIDHDGK</sequence>
<reference evidence="1" key="1">
    <citation type="submission" date="2025-08" db="UniProtKB">
        <authorList>
            <consortium name="Ensembl"/>
        </authorList>
    </citation>
    <scope>IDENTIFICATION</scope>
</reference>
<accession>A0A8D0R4E7</accession>
<evidence type="ECO:0000313" key="2">
    <source>
        <dbReference type="Proteomes" id="UP000694727"/>
    </source>
</evidence>
<evidence type="ECO:0000313" key="1">
    <source>
        <dbReference type="Ensembl" id="ENSSSCP00025010703.1"/>
    </source>
</evidence>